<feature type="compositionally biased region" description="Basic and acidic residues" evidence="1">
    <location>
        <begin position="50"/>
        <end position="66"/>
    </location>
</feature>
<gene>
    <name evidence="2" type="ORF">NDU88_004971</name>
</gene>
<dbReference type="EMBL" id="JANPWB010000001">
    <property type="protein sequence ID" value="KAJ1217377.1"/>
    <property type="molecule type" value="Genomic_DNA"/>
</dbReference>
<organism evidence="2 3">
    <name type="scientific">Pleurodeles waltl</name>
    <name type="common">Iberian ribbed newt</name>
    <dbReference type="NCBI Taxonomy" id="8319"/>
    <lineage>
        <taxon>Eukaryota</taxon>
        <taxon>Metazoa</taxon>
        <taxon>Chordata</taxon>
        <taxon>Craniata</taxon>
        <taxon>Vertebrata</taxon>
        <taxon>Euteleostomi</taxon>
        <taxon>Amphibia</taxon>
        <taxon>Batrachia</taxon>
        <taxon>Caudata</taxon>
        <taxon>Salamandroidea</taxon>
        <taxon>Salamandridae</taxon>
        <taxon>Pleurodelinae</taxon>
        <taxon>Pleurodeles</taxon>
    </lineage>
</organism>
<name>A0AAV7WWL3_PLEWA</name>
<evidence type="ECO:0000256" key="1">
    <source>
        <dbReference type="SAM" id="MobiDB-lite"/>
    </source>
</evidence>
<evidence type="ECO:0000313" key="3">
    <source>
        <dbReference type="Proteomes" id="UP001066276"/>
    </source>
</evidence>
<dbReference type="Proteomes" id="UP001066276">
    <property type="component" value="Chromosome 1_1"/>
</dbReference>
<sequence length="100" mass="10410">MRCDAAYQGAVKRCLACLPACSRLPGLGGASAAGVVCRTGPRPFSPRGPETGRARPEADGDLRDASGPELASRLLVSAVKRGQENHTLVLRAPASIRNDN</sequence>
<dbReference type="AlphaFoldDB" id="A0AAV7WWL3"/>
<proteinExistence type="predicted"/>
<reference evidence="2" key="1">
    <citation type="journal article" date="2022" name="bioRxiv">
        <title>Sequencing and chromosome-scale assembly of the giantPleurodeles waltlgenome.</title>
        <authorList>
            <person name="Brown T."/>
            <person name="Elewa A."/>
            <person name="Iarovenko S."/>
            <person name="Subramanian E."/>
            <person name="Araus A.J."/>
            <person name="Petzold A."/>
            <person name="Susuki M."/>
            <person name="Suzuki K.-i.T."/>
            <person name="Hayashi T."/>
            <person name="Toyoda A."/>
            <person name="Oliveira C."/>
            <person name="Osipova E."/>
            <person name="Leigh N.D."/>
            <person name="Simon A."/>
            <person name="Yun M.H."/>
        </authorList>
    </citation>
    <scope>NUCLEOTIDE SEQUENCE</scope>
    <source>
        <strain evidence="2">20211129_DDA</strain>
        <tissue evidence="2">Liver</tissue>
    </source>
</reference>
<comment type="caution">
    <text evidence="2">The sequence shown here is derived from an EMBL/GenBank/DDBJ whole genome shotgun (WGS) entry which is preliminary data.</text>
</comment>
<evidence type="ECO:0000313" key="2">
    <source>
        <dbReference type="EMBL" id="KAJ1217377.1"/>
    </source>
</evidence>
<protein>
    <submittedName>
        <fullName evidence="2">Uncharacterized protein</fullName>
    </submittedName>
</protein>
<feature type="region of interest" description="Disordered" evidence="1">
    <location>
        <begin position="38"/>
        <end position="66"/>
    </location>
</feature>
<accession>A0AAV7WWL3</accession>
<keyword evidence="3" id="KW-1185">Reference proteome</keyword>